<comment type="subcellular location">
    <subcellularLocation>
        <location evidence="1">Cell membrane</location>
        <topology evidence="1">Multi-pass membrane protein</topology>
    </subcellularLocation>
</comment>
<evidence type="ECO:0000256" key="1">
    <source>
        <dbReference type="ARBA" id="ARBA00004651"/>
    </source>
</evidence>
<dbReference type="PANTHER" id="PTHR30506:SF3">
    <property type="entry name" value="UPF0126 INNER MEMBRANE PROTEIN YADS-RELATED"/>
    <property type="match status" value="1"/>
</dbReference>
<dbReference type="InterPro" id="IPR005115">
    <property type="entry name" value="Gly_transporter"/>
</dbReference>
<feature type="domain" description="Glycine transporter" evidence="8">
    <location>
        <begin position="6"/>
        <end position="81"/>
    </location>
</feature>
<feature type="transmembrane region" description="Helical" evidence="7">
    <location>
        <begin position="174"/>
        <end position="195"/>
    </location>
</feature>
<keyword evidence="5 7" id="KW-1133">Transmembrane helix</keyword>
<feature type="domain" description="Glycine transporter" evidence="8">
    <location>
        <begin position="93"/>
        <end position="165"/>
    </location>
</feature>
<evidence type="ECO:0000256" key="4">
    <source>
        <dbReference type="ARBA" id="ARBA00022692"/>
    </source>
</evidence>
<dbReference type="GO" id="GO:0005886">
    <property type="term" value="C:plasma membrane"/>
    <property type="evidence" value="ECO:0007669"/>
    <property type="project" value="UniProtKB-SubCell"/>
</dbReference>
<gene>
    <name evidence="9" type="ordered locus">Weevi_1880</name>
</gene>
<reference evidence="9 10" key="1">
    <citation type="journal article" date="2011" name="Stand. Genomic Sci.">
        <title>Complete genome sequence of Weeksella virosa type strain (9751).</title>
        <authorList>
            <person name="Lang E."/>
            <person name="Teshima H."/>
            <person name="Lucas S."/>
            <person name="Lapidus A."/>
            <person name="Hammon N."/>
            <person name="Deshpande S."/>
            <person name="Nolan M."/>
            <person name="Cheng J.F."/>
            <person name="Pitluck S."/>
            <person name="Liolios K."/>
            <person name="Pagani I."/>
            <person name="Mikhailova N."/>
            <person name="Ivanova N."/>
            <person name="Mavromatis K."/>
            <person name="Pati A."/>
            <person name="Tapia R."/>
            <person name="Han C."/>
            <person name="Goodwin L."/>
            <person name="Chen A."/>
            <person name="Palaniappan K."/>
            <person name="Land M."/>
            <person name="Hauser L."/>
            <person name="Chang Y.J."/>
            <person name="Jeffries C.D."/>
            <person name="Brambilla E.M."/>
            <person name="Kopitz M."/>
            <person name="Rohde M."/>
            <person name="Goker M."/>
            <person name="Tindall B.J."/>
            <person name="Detter J.C."/>
            <person name="Woyke T."/>
            <person name="Bristow J."/>
            <person name="Eisen J.A."/>
            <person name="Markowitz V."/>
            <person name="Hugenholtz P."/>
            <person name="Klenk H.P."/>
            <person name="Kyrpides N.C."/>
        </authorList>
    </citation>
    <scope>NUCLEOTIDE SEQUENCE [LARGE SCALE GENOMIC DNA]</scope>
    <source>
        <strain evidence="10">ATCC 43766 / DSM 16922 / JCM 21250 / NBRC 16016 / NCTC 11634 / CL345/78</strain>
    </source>
</reference>
<dbReference type="HOGENOM" id="CLU_064906_2_0_10"/>
<dbReference type="PANTHER" id="PTHR30506">
    <property type="entry name" value="INNER MEMBRANE PROTEIN"/>
    <property type="match status" value="1"/>
</dbReference>
<dbReference type="Pfam" id="PF03458">
    <property type="entry name" value="Gly_transporter"/>
    <property type="match status" value="2"/>
</dbReference>
<accession>F0P0Y3</accession>
<dbReference type="EMBL" id="CP002455">
    <property type="protein sequence ID" value="ADX68567.1"/>
    <property type="molecule type" value="Genomic_DNA"/>
</dbReference>
<protein>
    <submittedName>
        <fullName evidence="9">Uncharacterized protein family UPF0126</fullName>
    </submittedName>
</protein>
<name>F0P0Y3_WEEVC</name>
<comment type="similarity">
    <text evidence="2">Belongs to the UPF0126 family.</text>
</comment>
<evidence type="ECO:0000259" key="8">
    <source>
        <dbReference type="Pfam" id="PF03458"/>
    </source>
</evidence>
<dbReference type="AlphaFoldDB" id="F0P0Y3"/>
<reference evidence="10" key="2">
    <citation type="journal article" date="2011" name="Stand. Genomic Sci.">
        <title>Complete genome sequence of Weeksella virosa type strain (9751T).</title>
        <authorList>
            <person name="Lang E."/>
            <person name="Teshima H."/>
            <person name="Lucas S."/>
            <person name="Lapidus A."/>
            <person name="Hammon N."/>
            <person name="Deshpande S."/>
            <person name="Nolan M."/>
            <person name="Cheng J."/>
            <person name="Pitluck S."/>
            <person name="Liolios K."/>
            <person name="Pagani I."/>
            <person name="Mikhailova N."/>
            <person name="Ivanova N."/>
            <person name="Mavromatis K."/>
            <person name="Pati A."/>
            <person name="Tapia R."/>
            <person name="Han C."/>
            <person name="Goodwin L."/>
            <person name="Chen A."/>
            <person name="Palaniappan K."/>
            <person name="Land M."/>
            <person name="Hauser L."/>
            <person name="Chang Y."/>
            <person name="Jeffries C."/>
            <person name="Brambilla E."/>
            <person name="Kopitz M."/>
            <person name="Rohde M."/>
            <person name="Goker M."/>
            <person name="Tindall B."/>
            <person name="Detter J."/>
            <person name="Woyke T."/>
            <person name="Bristow J."/>
            <person name="Eisen J."/>
            <person name="Markowitz V."/>
            <person name="Hugenholtz P."/>
            <person name="Klenk H."/>
            <person name="Kyrpides N."/>
        </authorList>
    </citation>
    <scope>NUCLEOTIDE SEQUENCE [LARGE SCALE GENOMIC DNA]</scope>
    <source>
        <strain evidence="10">ATCC 43766 / DSM 16922 / JCM 21250 / NBRC 16016 / NCTC 11634 / CL345/78</strain>
    </source>
</reference>
<keyword evidence="6 7" id="KW-0472">Membrane</keyword>
<feature type="transmembrane region" description="Helical" evidence="7">
    <location>
        <begin position="117"/>
        <end position="138"/>
    </location>
</feature>
<evidence type="ECO:0000256" key="2">
    <source>
        <dbReference type="ARBA" id="ARBA00008193"/>
    </source>
</evidence>
<dbReference type="KEGG" id="wvi:Weevi_1880"/>
<sequence>MGIQYYFEIFGIFFYGISGALAADEKSGKDWFGVTFTAFVTAIGGGTIRDVLLGSFPISWIKDVNMLYAVMLGIIMAALFYKFFLKLRKTFMLFDTLGIALFTIVGVEKALNLGVSPIVAIIMGMFTAIMGGVIRDMMINEIPVVFRKEIYASACLMGAIIYVILEFFDISRNITFFVSGGVIVVIRMLAVQYNLTVPKFTRH</sequence>
<feature type="transmembrane region" description="Helical" evidence="7">
    <location>
        <begin position="150"/>
        <end position="168"/>
    </location>
</feature>
<feature type="transmembrane region" description="Helical" evidence="7">
    <location>
        <begin position="31"/>
        <end position="52"/>
    </location>
</feature>
<proteinExistence type="inferred from homology"/>
<evidence type="ECO:0000313" key="10">
    <source>
        <dbReference type="Proteomes" id="UP000008641"/>
    </source>
</evidence>
<feature type="transmembrane region" description="Helical" evidence="7">
    <location>
        <begin position="64"/>
        <end position="84"/>
    </location>
</feature>
<dbReference type="RefSeq" id="WP_013598956.1">
    <property type="nucleotide sequence ID" value="NC_015144.1"/>
</dbReference>
<keyword evidence="4 7" id="KW-0812">Transmembrane</keyword>
<evidence type="ECO:0000256" key="3">
    <source>
        <dbReference type="ARBA" id="ARBA00022475"/>
    </source>
</evidence>
<feature type="transmembrane region" description="Helical" evidence="7">
    <location>
        <begin position="6"/>
        <end position="24"/>
    </location>
</feature>
<evidence type="ECO:0000256" key="6">
    <source>
        <dbReference type="ARBA" id="ARBA00023136"/>
    </source>
</evidence>
<dbReference type="OrthoDB" id="9791874at2"/>
<evidence type="ECO:0000256" key="5">
    <source>
        <dbReference type="ARBA" id="ARBA00022989"/>
    </source>
</evidence>
<keyword evidence="10" id="KW-1185">Reference proteome</keyword>
<dbReference type="Proteomes" id="UP000008641">
    <property type="component" value="Chromosome"/>
</dbReference>
<organism evidence="9 10">
    <name type="scientific">Weeksella virosa (strain ATCC 43766 / DSM 16922 / JCM 21250 / CCUG 30538 / CDC 9751 / IAM 14551 / NBRC 16016 / NCTC 11634 / CL345/78)</name>
    <dbReference type="NCBI Taxonomy" id="865938"/>
    <lineage>
        <taxon>Bacteria</taxon>
        <taxon>Pseudomonadati</taxon>
        <taxon>Bacteroidota</taxon>
        <taxon>Flavobacteriia</taxon>
        <taxon>Flavobacteriales</taxon>
        <taxon>Weeksellaceae</taxon>
        <taxon>Weeksella</taxon>
    </lineage>
</organism>
<dbReference type="eggNOG" id="COG2860">
    <property type="taxonomic scope" value="Bacteria"/>
</dbReference>
<evidence type="ECO:0000313" key="9">
    <source>
        <dbReference type="EMBL" id="ADX68567.1"/>
    </source>
</evidence>
<keyword evidence="3" id="KW-1003">Cell membrane</keyword>
<evidence type="ECO:0000256" key="7">
    <source>
        <dbReference type="SAM" id="Phobius"/>
    </source>
</evidence>